<organism evidence="8 9">
    <name type="scientific">Podospora aff. communis PSN243</name>
    <dbReference type="NCBI Taxonomy" id="3040156"/>
    <lineage>
        <taxon>Eukaryota</taxon>
        <taxon>Fungi</taxon>
        <taxon>Dikarya</taxon>
        <taxon>Ascomycota</taxon>
        <taxon>Pezizomycotina</taxon>
        <taxon>Sordariomycetes</taxon>
        <taxon>Sordariomycetidae</taxon>
        <taxon>Sordariales</taxon>
        <taxon>Podosporaceae</taxon>
        <taxon>Podospora</taxon>
    </lineage>
</organism>
<dbReference type="InterPro" id="IPR016169">
    <property type="entry name" value="FAD-bd_PCMH_sub2"/>
</dbReference>
<name>A0AAV9GWH0_9PEZI</name>
<proteinExistence type="inferred from homology"/>
<evidence type="ECO:0000256" key="1">
    <source>
        <dbReference type="ARBA" id="ARBA00001974"/>
    </source>
</evidence>
<evidence type="ECO:0000259" key="7">
    <source>
        <dbReference type="PROSITE" id="PS51387"/>
    </source>
</evidence>
<comment type="cofactor">
    <cofactor evidence="1">
        <name>FAD</name>
        <dbReference type="ChEBI" id="CHEBI:57692"/>
    </cofactor>
</comment>
<dbReference type="InterPro" id="IPR036318">
    <property type="entry name" value="FAD-bd_PCMH-like_sf"/>
</dbReference>
<evidence type="ECO:0000256" key="6">
    <source>
        <dbReference type="SAM" id="SignalP"/>
    </source>
</evidence>
<accession>A0AAV9GWH0</accession>
<dbReference type="Gene3D" id="3.30.465.10">
    <property type="match status" value="1"/>
</dbReference>
<keyword evidence="6" id="KW-0732">Signal</keyword>
<dbReference type="PROSITE" id="PS51387">
    <property type="entry name" value="FAD_PCMH"/>
    <property type="match status" value="1"/>
</dbReference>
<keyword evidence="3" id="KW-0285">Flavoprotein</keyword>
<keyword evidence="5" id="KW-0560">Oxidoreductase</keyword>
<evidence type="ECO:0000256" key="3">
    <source>
        <dbReference type="ARBA" id="ARBA00022630"/>
    </source>
</evidence>
<reference evidence="8" key="1">
    <citation type="journal article" date="2023" name="Mol. Phylogenet. Evol.">
        <title>Genome-scale phylogeny and comparative genomics of the fungal order Sordariales.</title>
        <authorList>
            <person name="Hensen N."/>
            <person name="Bonometti L."/>
            <person name="Westerberg I."/>
            <person name="Brannstrom I.O."/>
            <person name="Guillou S."/>
            <person name="Cros-Aarteil S."/>
            <person name="Calhoun S."/>
            <person name="Haridas S."/>
            <person name="Kuo A."/>
            <person name="Mondo S."/>
            <person name="Pangilinan J."/>
            <person name="Riley R."/>
            <person name="LaButti K."/>
            <person name="Andreopoulos B."/>
            <person name="Lipzen A."/>
            <person name="Chen C."/>
            <person name="Yan M."/>
            <person name="Daum C."/>
            <person name="Ng V."/>
            <person name="Clum A."/>
            <person name="Steindorff A."/>
            <person name="Ohm R.A."/>
            <person name="Martin F."/>
            <person name="Silar P."/>
            <person name="Natvig D.O."/>
            <person name="Lalanne C."/>
            <person name="Gautier V."/>
            <person name="Ament-Velasquez S.L."/>
            <person name="Kruys A."/>
            <person name="Hutchinson M.I."/>
            <person name="Powell A.J."/>
            <person name="Barry K."/>
            <person name="Miller A.N."/>
            <person name="Grigoriev I.V."/>
            <person name="Debuchy R."/>
            <person name="Gladieux P."/>
            <person name="Hiltunen Thoren M."/>
            <person name="Johannesson H."/>
        </authorList>
    </citation>
    <scope>NUCLEOTIDE SEQUENCE</scope>
    <source>
        <strain evidence="8">PSN243</strain>
    </source>
</reference>
<feature type="chain" id="PRO_5043608811" evidence="6">
    <location>
        <begin position="16"/>
        <end position="489"/>
    </location>
</feature>
<dbReference type="PANTHER" id="PTHR42973:SF9">
    <property type="entry name" value="FAD-BINDING PCMH-TYPE DOMAIN-CONTAINING PROTEIN-RELATED"/>
    <property type="match status" value="1"/>
</dbReference>
<dbReference type="Gene3D" id="3.40.462.20">
    <property type="match status" value="1"/>
</dbReference>
<dbReference type="GO" id="GO:0071949">
    <property type="term" value="F:FAD binding"/>
    <property type="evidence" value="ECO:0007669"/>
    <property type="project" value="InterPro"/>
</dbReference>
<dbReference type="InterPro" id="IPR006094">
    <property type="entry name" value="Oxid_FAD_bind_N"/>
</dbReference>
<dbReference type="GO" id="GO:0016491">
    <property type="term" value="F:oxidoreductase activity"/>
    <property type="evidence" value="ECO:0007669"/>
    <property type="project" value="UniProtKB-KW"/>
</dbReference>
<dbReference type="AlphaFoldDB" id="A0AAV9GWH0"/>
<evidence type="ECO:0000256" key="4">
    <source>
        <dbReference type="ARBA" id="ARBA00022827"/>
    </source>
</evidence>
<evidence type="ECO:0000256" key="2">
    <source>
        <dbReference type="ARBA" id="ARBA00005466"/>
    </source>
</evidence>
<dbReference type="Pfam" id="PF01565">
    <property type="entry name" value="FAD_binding_4"/>
    <property type="match status" value="1"/>
</dbReference>
<dbReference type="SUPFAM" id="SSF56176">
    <property type="entry name" value="FAD-binding/transporter-associated domain-like"/>
    <property type="match status" value="1"/>
</dbReference>
<comment type="caution">
    <text evidence="8">The sequence shown here is derived from an EMBL/GenBank/DDBJ whole genome shotgun (WGS) entry which is preliminary data.</text>
</comment>
<dbReference type="InterPro" id="IPR016166">
    <property type="entry name" value="FAD-bd_PCMH"/>
</dbReference>
<sequence>MHPLILLSLATLAAAKLRGKTPKFDLLAPHLSPSAQIILPSSPSFSNYTHQNLRSHPPSYAAIVAVATESDVSASIRFANKHSIPFSAKVSGHGTWAGLGDIKNGMNIWMRELNSVTLSKDGKEAVVGGGAMVDEVVKYLWKEGKQTATALGQCIGITGSGIGGGLGPLMGVYGLGLDQFLGFRVVLANGTVVVASEEENQGLFWGMRGAGHNFGVVTEARVRVYDKKGADAWVYRQLVFGGEKVEEIFEAINDKLEAQPGHLSHDVSIYQGGDGVVVDLRVFSNGFGAAELDSYVERFVGLGPSGNSTTLKTDYLGLIREMGYEAPEGGCGPPTGSFGSVFGVGVTKHVPSAMRKLYDLFDELTTSVPELGGSYIFIEGYGTEAVRKVPAVSSAFAHRHIRAWPNAVLAYRAEKINSTLETTVKAWGEKLRAAMLEGQERQESYVNYAVEQESLNALYGYNDWRLKKLRHLKQVLDPKGRYSFFAPVR</sequence>
<evidence type="ECO:0000313" key="9">
    <source>
        <dbReference type="Proteomes" id="UP001321760"/>
    </source>
</evidence>
<dbReference type="PANTHER" id="PTHR42973">
    <property type="entry name" value="BINDING OXIDOREDUCTASE, PUTATIVE (AFU_ORTHOLOGUE AFUA_1G17690)-RELATED"/>
    <property type="match status" value="1"/>
</dbReference>
<reference evidence="8" key="2">
    <citation type="submission" date="2023-05" db="EMBL/GenBank/DDBJ databases">
        <authorList>
            <consortium name="Lawrence Berkeley National Laboratory"/>
            <person name="Steindorff A."/>
            <person name="Hensen N."/>
            <person name="Bonometti L."/>
            <person name="Westerberg I."/>
            <person name="Brannstrom I.O."/>
            <person name="Guillou S."/>
            <person name="Cros-Aarteil S."/>
            <person name="Calhoun S."/>
            <person name="Haridas S."/>
            <person name="Kuo A."/>
            <person name="Mondo S."/>
            <person name="Pangilinan J."/>
            <person name="Riley R."/>
            <person name="Labutti K."/>
            <person name="Andreopoulos B."/>
            <person name="Lipzen A."/>
            <person name="Chen C."/>
            <person name="Yanf M."/>
            <person name="Daum C."/>
            <person name="Ng V."/>
            <person name="Clum A."/>
            <person name="Ohm R."/>
            <person name="Martin F."/>
            <person name="Silar P."/>
            <person name="Natvig D."/>
            <person name="Lalanne C."/>
            <person name="Gautier V."/>
            <person name="Ament-Velasquez S.L."/>
            <person name="Kruys A."/>
            <person name="Hutchinson M.I."/>
            <person name="Powell A.J."/>
            <person name="Barry K."/>
            <person name="Miller A.N."/>
            <person name="Grigoriev I.V."/>
            <person name="Debuchy R."/>
            <person name="Gladieux P."/>
            <person name="Thoren M.H."/>
            <person name="Johannesson H."/>
        </authorList>
    </citation>
    <scope>NUCLEOTIDE SEQUENCE</scope>
    <source>
        <strain evidence="8">PSN243</strain>
    </source>
</reference>
<keyword evidence="9" id="KW-1185">Reference proteome</keyword>
<dbReference type="EMBL" id="MU865923">
    <property type="protein sequence ID" value="KAK4452741.1"/>
    <property type="molecule type" value="Genomic_DNA"/>
</dbReference>
<protein>
    <submittedName>
        <fullName evidence="8">6-hydroxy-d-nicotine oxidase</fullName>
    </submittedName>
</protein>
<feature type="domain" description="FAD-binding PCMH-type" evidence="7">
    <location>
        <begin position="53"/>
        <end position="227"/>
    </location>
</feature>
<dbReference type="InterPro" id="IPR050416">
    <property type="entry name" value="FAD-linked_Oxidoreductase"/>
</dbReference>
<evidence type="ECO:0000313" key="8">
    <source>
        <dbReference type="EMBL" id="KAK4452741.1"/>
    </source>
</evidence>
<gene>
    <name evidence="8" type="ORF">QBC34DRAFT_320541</name>
</gene>
<dbReference type="Proteomes" id="UP001321760">
    <property type="component" value="Unassembled WGS sequence"/>
</dbReference>
<comment type="similarity">
    <text evidence="2">Belongs to the oxygen-dependent FAD-linked oxidoreductase family.</text>
</comment>
<keyword evidence="4" id="KW-0274">FAD</keyword>
<evidence type="ECO:0000256" key="5">
    <source>
        <dbReference type="ARBA" id="ARBA00023002"/>
    </source>
</evidence>
<feature type="signal peptide" evidence="6">
    <location>
        <begin position="1"/>
        <end position="15"/>
    </location>
</feature>